<evidence type="ECO:0000313" key="4">
    <source>
        <dbReference type="Proteomes" id="UP000039865"/>
    </source>
</evidence>
<evidence type="ECO:0000256" key="1">
    <source>
        <dbReference type="SAM" id="Coils"/>
    </source>
</evidence>
<proteinExistence type="predicted"/>
<feature type="coiled-coil region" evidence="1">
    <location>
        <begin position="205"/>
        <end position="293"/>
    </location>
</feature>
<dbReference type="EMBL" id="CCKQ01001154">
    <property type="protein sequence ID" value="CDW72262.1"/>
    <property type="molecule type" value="Genomic_DNA"/>
</dbReference>
<feature type="region of interest" description="Disordered" evidence="2">
    <location>
        <begin position="40"/>
        <end position="62"/>
    </location>
</feature>
<dbReference type="OrthoDB" id="326509at2759"/>
<name>A0A077ZQS9_STYLE</name>
<dbReference type="AlphaFoldDB" id="A0A077ZQS9"/>
<sequence length="569" mass="68589">MDSQSKRITQARYQYYLKKKKAKIKQLKEILIEKRKEKGLNYDDKNPYSPAKGNLSPKTIRSPYIRGSIDNNMSASHRKNLSYSQLETRNKVAFMTQVNESSSTQMTTDRVSFKNIILKPMQNSDIINPYEQSAHTNHIIYEKKLNKTNSQLENKELVVNKEPDIPLKVNLDFKNPELFINQKIVNLEKMTSAMVKLDTMADDDKERFENKLKERRRKVMKLKELLNEEEFERERRIQKEKERQKNALLSVERQQQNMEKKAYQDYQEYLKQRMQLQKEKEKQEHELSKIKFKEMIGNMMKEKEQETFKDIVKKQEQDEVQTHLQIIDEKLHQKSQKYLQTLTQIRESRSQYNLKHNRVRTLIIDKNASSEIENMKEGYKKISKVKTKAQKVYDNRKELQESLSQYNTIKLETKRKQYEEIMKEKESWSQTVLQKHQKIEDQVMLRNKSIEEHVKARKEYNNLRFMDQFLNYSDIIDEKRRRQEMILKKHEVINLSLLSQKRKYDELQQSQRFLEIQKKREMFSDYQFQSLKPQNKVLDVSLKRQILADEPVARSRAMIKNIRFNSTSE</sequence>
<accession>A0A077ZQS9</accession>
<evidence type="ECO:0000256" key="2">
    <source>
        <dbReference type="SAM" id="MobiDB-lite"/>
    </source>
</evidence>
<gene>
    <name evidence="3" type="primary">Contig9250.g9885</name>
    <name evidence="3" type="ORF">STYLEM_1220</name>
</gene>
<keyword evidence="4" id="KW-1185">Reference proteome</keyword>
<dbReference type="InParanoid" id="A0A077ZQS9"/>
<evidence type="ECO:0000313" key="3">
    <source>
        <dbReference type="EMBL" id="CDW72262.1"/>
    </source>
</evidence>
<reference evidence="3 4" key="1">
    <citation type="submission" date="2014-06" db="EMBL/GenBank/DDBJ databases">
        <authorList>
            <person name="Swart Estienne"/>
        </authorList>
    </citation>
    <scope>NUCLEOTIDE SEQUENCE [LARGE SCALE GENOMIC DNA]</scope>
    <source>
        <strain evidence="3 4">130c</strain>
    </source>
</reference>
<protein>
    <submittedName>
        <fullName evidence="3">Uncharacterized protein</fullName>
    </submittedName>
</protein>
<organism evidence="3 4">
    <name type="scientific">Stylonychia lemnae</name>
    <name type="common">Ciliate</name>
    <dbReference type="NCBI Taxonomy" id="5949"/>
    <lineage>
        <taxon>Eukaryota</taxon>
        <taxon>Sar</taxon>
        <taxon>Alveolata</taxon>
        <taxon>Ciliophora</taxon>
        <taxon>Intramacronucleata</taxon>
        <taxon>Spirotrichea</taxon>
        <taxon>Stichotrichia</taxon>
        <taxon>Sporadotrichida</taxon>
        <taxon>Oxytrichidae</taxon>
        <taxon>Stylonychinae</taxon>
        <taxon>Stylonychia</taxon>
    </lineage>
</organism>
<dbReference type="Proteomes" id="UP000039865">
    <property type="component" value="Unassembled WGS sequence"/>
</dbReference>
<keyword evidence="1" id="KW-0175">Coiled coil</keyword>
<dbReference type="FunCoup" id="A0A077ZQS9">
    <property type="interactions" value="3"/>
</dbReference>